<dbReference type="CDD" id="cd02440">
    <property type="entry name" value="AdoMet_MTases"/>
    <property type="match status" value="1"/>
</dbReference>
<dbReference type="SUPFAM" id="SSF53335">
    <property type="entry name" value="S-adenosyl-L-methionine-dependent methyltransferases"/>
    <property type="match status" value="1"/>
</dbReference>
<dbReference type="InterPro" id="IPR029063">
    <property type="entry name" value="SAM-dependent_MTases_sf"/>
</dbReference>
<keyword evidence="3" id="KW-1185">Reference proteome</keyword>
<dbReference type="Pfam" id="PF02585">
    <property type="entry name" value="PIG-L"/>
    <property type="match status" value="1"/>
</dbReference>
<accession>A0ABV5SXE3</accession>
<dbReference type="InterPro" id="IPR003737">
    <property type="entry name" value="GlcNAc_PI_deacetylase-related"/>
</dbReference>
<name>A0ABV5SXE3_9MICO</name>
<keyword evidence="1" id="KW-0862">Zinc</keyword>
<evidence type="ECO:0000313" key="3">
    <source>
        <dbReference type="Proteomes" id="UP001589611"/>
    </source>
</evidence>
<dbReference type="SUPFAM" id="SSF102588">
    <property type="entry name" value="LmbE-like"/>
    <property type="match status" value="1"/>
</dbReference>
<proteinExistence type="predicted"/>
<dbReference type="InterPro" id="IPR024078">
    <property type="entry name" value="LmbE-like_dom_sf"/>
</dbReference>
<organism evidence="2 3">
    <name type="scientific">Microbacterium terregens</name>
    <dbReference type="NCBI Taxonomy" id="69363"/>
    <lineage>
        <taxon>Bacteria</taxon>
        <taxon>Bacillati</taxon>
        <taxon>Actinomycetota</taxon>
        <taxon>Actinomycetes</taxon>
        <taxon>Micrococcales</taxon>
        <taxon>Microbacteriaceae</taxon>
        <taxon>Microbacterium</taxon>
    </lineage>
</organism>
<protein>
    <submittedName>
        <fullName evidence="2">PIG-L family deacetylase</fullName>
    </submittedName>
</protein>
<dbReference type="Pfam" id="PF05401">
    <property type="entry name" value="NodS"/>
    <property type="match status" value="1"/>
</dbReference>
<comment type="caution">
    <text evidence="2">The sequence shown here is derived from an EMBL/GenBank/DDBJ whole genome shotgun (WGS) entry which is preliminary data.</text>
</comment>
<dbReference type="EMBL" id="JBHMBE010000001">
    <property type="protein sequence ID" value="MFB9644822.1"/>
    <property type="molecule type" value="Genomic_DNA"/>
</dbReference>
<reference evidence="2 3" key="1">
    <citation type="submission" date="2024-09" db="EMBL/GenBank/DDBJ databases">
        <authorList>
            <person name="Sun Q."/>
            <person name="Mori K."/>
        </authorList>
    </citation>
    <scope>NUCLEOTIDE SEQUENCE [LARGE SCALE GENOMIC DNA]</scope>
    <source>
        <strain evidence="2 3">JCM 1342</strain>
    </source>
</reference>
<dbReference type="Gene3D" id="3.40.50.10320">
    <property type="entry name" value="LmbE-like"/>
    <property type="match status" value="1"/>
</dbReference>
<dbReference type="PANTHER" id="PTHR12993:SF29">
    <property type="entry name" value="BLR3841 PROTEIN"/>
    <property type="match status" value="1"/>
</dbReference>
<evidence type="ECO:0000256" key="1">
    <source>
        <dbReference type="ARBA" id="ARBA00022833"/>
    </source>
</evidence>
<gene>
    <name evidence="2" type="ORF">ACFFPJ_03305</name>
</gene>
<sequence>MAAFSHLETGTPEDVWAAEKRFGTARVLDESVDDLFVVAAHPDDETLGAGGLIRRVHEHGGRVTVVVATDGEASHPLSPTHSPTELRSTRRDEVLRAVHALAPDARVQFLGLPDGGLRENTRELEEQLTAALGESATTADRSLLVTPWSGDGHRDHRVAAEAGGRAAAARRIRHLGYPIWLWHWGGPEDVPWDAGVVLALTPCERAIKARAMGLHVSQIRPLSDARGDEAIVHEAMQAHFERDTEFYIDEAPQPSRSLPAEWFEDFYARHDDPWGFETRWYEERKRALLLASLPSRSIGRTLEIGCSTGLITTALARRAETLVALDPSLAAVEAARARVGEDPSVTFLQGGVPDDWPAGGFDTIVLSEVGYYMSERDLARTVALMEAALADRGCVIACHWRHPVAEYPLSGDRVHHVLRSVPSWQRLALHEEEDFLLEVFCRGAAVSVAHREGLR</sequence>
<dbReference type="InterPro" id="IPR008715">
    <property type="entry name" value="SAM-MeTfrase_NodS-like"/>
</dbReference>
<dbReference type="PANTHER" id="PTHR12993">
    <property type="entry name" value="N-ACETYLGLUCOSAMINYL-PHOSPHATIDYLINOSITOL DE-N-ACETYLASE-RELATED"/>
    <property type="match status" value="1"/>
</dbReference>
<evidence type="ECO:0000313" key="2">
    <source>
        <dbReference type="EMBL" id="MFB9644822.1"/>
    </source>
</evidence>
<dbReference type="Proteomes" id="UP001589611">
    <property type="component" value="Unassembled WGS sequence"/>
</dbReference>
<dbReference type="Gene3D" id="3.40.50.150">
    <property type="entry name" value="Vaccinia Virus protein VP39"/>
    <property type="match status" value="1"/>
</dbReference>